<name>A0A1I7ZE90_9BILA</name>
<protein>
    <submittedName>
        <fullName evidence="2">Uncharacterized protein</fullName>
    </submittedName>
</protein>
<dbReference type="Proteomes" id="UP000095287">
    <property type="component" value="Unplaced"/>
</dbReference>
<sequence>MNGIDRFHFAATVLSSFHASIKFHLRKRTVLFQPAKSIKVSITDSDQKTRTPHNKALYDRRTTHSSDERFSQTCRPANTSLKILIFGGEWTMNEDTIFMQQGCAEPPTSGIRNSGFLALPTPTCHLRLQIGNSDLRHPTYVFENSNSAHPWCAMMLATVTHERAWARASVLRNLP</sequence>
<dbReference type="AlphaFoldDB" id="A0A1I7ZE90"/>
<evidence type="ECO:0000313" key="2">
    <source>
        <dbReference type="WBParaSite" id="L893_g25660.t1"/>
    </source>
</evidence>
<accession>A0A1I7ZE90</accession>
<evidence type="ECO:0000313" key="1">
    <source>
        <dbReference type="Proteomes" id="UP000095287"/>
    </source>
</evidence>
<reference evidence="2" key="1">
    <citation type="submission" date="2016-11" db="UniProtKB">
        <authorList>
            <consortium name="WormBaseParasite"/>
        </authorList>
    </citation>
    <scope>IDENTIFICATION</scope>
</reference>
<organism evidence="1 2">
    <name type="scientific">Steinernema glaseri</name>
    <dbReference type="NCBI Taxonomy" id="37863"/>
    <lineage>
        <taxon>Eukaryota</taxon>
        <taxon>Metazoa</taxon>
        <taxon>Ecdysozoa</taxon>
        <taxon>Nematoda</taxon>
        <taxon>Chromadorea</taxon>
        <taxon>Rhabditida</taxon>
        <taxon>Tylenchina</taxon>
        <taxon>Panagrolaimomorpha</taxon>
        <taxon>Strongyloidoidea</taxon>
        <taxon>Steinernematidae</taxon>
        <taxon>Steinernema</taxon>
    </lineage>
</organism>
<keyword evidence="1" id="KW-1185">Reference proteome</keyword>
<dbReference type="WBParaSite" id="L893_g25660.t1">
    <property type="protein sequence ID" value="L893_g25660.t1"/>
    <property type="gene ID" value="L893_g25660"/>
</dbReference>
<proteinExistence type="predicted"/>